<dbReference type="PIRSF" id="PIRSF003230">
    <property type="entry name" value="YbgC"/>
    <property type="match status" value="1"/>
</dbReference>
<evidence type="ECO:0000256" key="1">
    <source>
        <dbReference type="ARBA" id="ARBA00005953"/>
    </source>
</evidence>
<dbReference type="Gene3D" id="3.10.129.10">
    <property type="entry name" value="Hotdog Thioesterase"/>
    <property type="match status" value="1"/>
</dbReference>
<dbReference type="RefSeq" id="WP_102712221.1">
    <property type="nucleotide sequence ID" value="NZ_PJKA01000003.1"/>
</dbReference>
<proteinExistence type="inferred from homology"/>
<dbReference type="PANTHER" id="PTHR31793:SF37">
    <property type="entry name" value="ACYL-COA THIOESTER HYDROLASE YBGC"/>
    <property type="match status" value="1"/>
</dbReference>
<dbReference type="SUPFAM" id="SSF54637">
    <property type="entry name" value="Thioesterase/thiol ester dehydrase-isomerase"/>
    <property type="match status" value="1"/>
</dbReference>
<dbReference type="Proteomes" id="UP000236000">
    <property type="component" value="Unassembled WGS sequence"/>
</dbReference>
<gene>
    <name evidence="3" type="ORF">CXU22_02500</name>
</gene>
<evidence type="ECO:0000256" key="2">
    <source>
        <dbReference type="ARBA" id="ARBA00022801"/>
    </source>
</evidence>
<dbReference type="InterPro" id="IPR050563">
    <property type="entry name" value="4-hydroxybenzoyl-CoA_TE"/>
</dbReference>
<dbReference type="AlphaFoldDB" id="A0A2N8HGL8"/>
<comment type="similarity">
    <text evidence="1">Belongs to the 4-hydroxybenzoyl-CoA thioesterase family.</text>
</comment>
<reference evidence="3 4" key="1">
    <citation type="journal article" date="2017" name="BMC Genomics">
        <title>Genome sequencing of 39 Akkermansia muciniphila isolates reveals its population structure, genomic and functional diverisity, and global distribution in mammalian gut microbiotas.</title>
        <authorList>
            <person name="Guo X."/>
            <person name="Li S."/>
            <person name="Zhang J."/>
            <person name="Wu F."/>
            <person name="Li X."/>
            <person name="Wu D."/>
            <person name="Zhang M."/>
            <person name="Ou Z."/>
            <person name="Jie Z."/>
            <person name="Yan Q."/>
            <person name="Li P."/>
            <person name="Yi J."/>
            <person name="Peng Y."/>
        </authorList>
    </citation>
    <scope>NUCLEOTIDE SEQUENCE [LARGE SCALE GENOMIC DNA]</scope>
    <source>
        <strain evidence="3 4">GP24</strain>
    </source>
</reference>
<dbReference type="OrthoDB" id="9801517at2"/>
<protein>
    <submittedName>
        <fullName evidence="3">Acyl-CoA thioesterase</fullName>
    </submittedName>
</protein>
<evidence type="ECO:0000313" key="4">
    <source>
        <dbReference type="Proteomes" id="UP000236000"/>
    </source>
</evidence>
<organism evidence="3 4">
    <name type="scientific">Akkermansia muciniphila</name>
    <dbReference type="NCBI Taxonomy" id="239935"/>
    <lineage>
        <taxon>Bacteria</taxon>
        <taxon>Pseudomonadati</taxon>
        <taxon>Verrucomicrobiota</taxon>
        <taxon>Verrucomicrobiia</taxon>
        <taxon>Verrucomicrobiales</taxon>
        <taxon>Akkermansiaceae</taxon>
        <taxon>Akkermansia</taxon>
    </lineage>
</organism>
<accession>A0A2N8HGL8</accession>
<sequence length="143" mass="16572">MATMNPELVFHTEDEVMFYDTDCGGVVHNLAYLRMIEACRTKLGARLGMDYKTMSGLRQFAVVVRHEINYVRPAVLGDTIVTTGWLQSVERASFWCDFEMRRASNNDLLVKAHQQLALVQMPQGRPTRIPAEWRARWQEYMES</sequence>
<dbReference type="EMBL" id="PJKA01000003">
    <property type="protein sequence ID" value="PNC19900.1"/>
    <property type="molecule type" value="Genomic_DNA"/>
</dbReference>
<dbReference type="InterPro" id="IPR029069">
    <property type="entry name" value="HotDog_dom_sf"/>
</dbReference>
<dbReference type="Pfam" id="PF13279">
    <property type="entry name" value="4HBT_2"/>
    <property type="match status" value="1"/>
</dbReference>
<comment type="caution">
    <text evidence="3">The sequence shown here is derived from an EMBL/GenBank/DDBJ whole genome shotgun (WGS) entry which is preliminary data.</text>
</comment>
<dbReference type="PANTHER" id="PTHR31793">
    <property type="entry name" value="4-HYDROXYBENZOYL-COA THIOESTERASE FAMILY MEMBER"/>
    <property type="match status" value="1"/>
</dbReference>
<dbReference type="GO" id="GO:0047617">
    <property type="term" value="F:fatty acyl-CoA hydrolase activity"/>
    <property type="evidence" value="ECO:0007669"/>
    <property type="project" value="TreeGrafter"/>
</dbReference>
<keyword evidence="2" id="KW-0378">Hydrolase</keyword>
<name>A0A2N8HGL8_9BACT</name>
<dbReference type="InterPro" id="IPR006684">
    <property type="entry name" value="YbgC/YbaW"/>
</dbReference>
<dbReference type="CDD" id="cd00586">
    <property type="entry name" value="4HBT"/>
    <property type="match status" value="1"/>
</dbReference>
<evidence type="ECO:0000313" key="3">
    <source>
        <dbReference type="EMBL" id="PNC19900.1"/>
    </source>
</evidence>